<gene>
    <name evidence="1" type="ORF">JCM5805K_1409</name>
</gene>
<accession>A0A0B8QZF0</accession>
<proteinExistence type="predicted"/>
<dbReference type="Proteomes" id="UP000031847">
    <property type="component" value="Unassembled WGS sequence"/>
</dbReference>
<evidence type="ECO:0000313" key="1">
    <source>
        <dbReference type="EMBL" id="GAM80298.1"/>
    </source>
</evidence>
<dbReference type="EMBL" id="BBSI01000022">
    <property type="protein sequence ID" value="GAM80298.1"/>
    <property type="molecule type" value="Genomic_DNA"/>
</dbReference>
<organism evidence="1 2">
    <name type="scientific">Lactococcus lactis subsp. lactis</name>
    <name type="common">Streptococcus lactis</name>
    <dbReference type="NCBI Taxonomy" id="1360"/>
    <lineage>
        <taxon>Bacteria</taxon>
        <taxon>Bacillati</taxon>
        <taxon>Bacillota</taxon>
        <taxon>Bacilli</taxon>
        <taxon>Lactobacillales</taxon>
        <taxon>Streptococcaceae</taxon>
        <taxon>Lactococcus</taxon>
    </lineage>
</organism>
<sequence>MMELFKTFSEKSNFFEALKSHDFSENNQLPVLVENRENLKKVIEDSNGFYTNFSTPKKVIYGVDLSGLSNFEGYKSALAEKWLTIEEMKNYEFHNTSIVFFGIYEDFRYNDLKSLFLNAEKLKVNICAIIGRDICSLSWQCAKQFVEVNHDNVAVQNGILSCKKINLKRKEKWLEQSPNLVIFDKPELHKMDIQKILLSTNWDSLLLYGHGKEDNLNLEEYTVCGRNIEVSRKVTFSPQCGYCNQGCFKDEHKLIPACDIIAQNLTLGSCNNAPFSDLALYDEKYSLLLNAIDGVAKTINVAVTAQNSDYIELDRVVANSFQNIPNIINSSLKGAQSQLSMLQIGIEPQESVEFEKAYPSEALIESINRARQYQISGFLDENGKISKLIRNFLIKSADSISRNSLYNNMGNSEKQWKQKINVLNEFIGEEILKDQFNSIMSFDDYETSRSYIDENSVEVVKCECGNDALHFKFKPFSMYDFSIEMLFCYRCGDKAIKMEKTPDMRVYAPDHVERGVRIPVKVEIDSKESDDIYFGWFVPSYIEDNVLNAPKKMKKIKGGDQIEFEIEFDDKIAGQGYYFTVFTIQNLGISLRRHFISVEGETK</sequence>
<evidence type="ECO:0000313" key="2">
    <source>
        <dbReference type="Proteomes" id="UP000031847"/>
    </source>
</evidence>
<protein>
    <submittedName>
        <fullName evidence="1">ABC-type polysaccharide/polyol phosphate transport system, ATPase component</fullName>
    </submittedName>
</protein>
<name>A0A0B8QZF0_LACLL</name>
<reference evidence="1 2" key="1">
    <citation type="submission" date="2015-01" db="EMBL/GenBank/DDBJ databases">
        <title>Lactococcus lactis subsp.lactis JCM 5805 whole genome shotgun sequence.</title>
        <authorList>
            <person name="Fujii T."/>
            <person name="Tomita Y."/>
            <person name="Ikushima S."/>
            <person name="Fujiwara D."/>
        </authorList>
    </citation>
    <scope>NUCLEOTIDE SEQUENCE [LARGE SCALE GENOMIC DNA]</scope>
    <source>
        <strain evidence="1 2">JCM 5805</strain>
    </source>
</reference>
<dbReference type="AlphaFoldDB" id="A0A0B8QZF0"/>
<comment type="caution">
    <text evidence="1">The sequence shown here is derived from an EMBL/GenBank/DDBJ whole genome shotgun (WGS) entry which is preliminary data.</text>
</comment>